<dbReference type="PANTHER" id="PTHR12246">
    <property type="entry name" value="PALMITOYLTRANSFERASE ZDHHC16"/>
    <property type="match status" value="1"/>
</dbReference>
<comment type="similarity">
    <text evidence="7">Belongs to the DHHC palmitoyltransferase family.</text>
</comment>
<dbReference type="EC" id="2.3.1.225" evidence="7"/>
<dbReference type="InterPro" id="IPR039859">
    <property type="entry name" value="PFA4/ZDH16/20/ERF2-like"/>
</dbReference>
<comment type="subcellular location">
    <subcellularLocation>
        <location evidence="1">Membrane</location>
        <topology evidence="1">Multi-pass membrane protein</topology>
    </subcellularLocation>
</comment>
<dbReference type="InterPro" id="IPR001594">
    <property type="entry name" value="Palmitoyltrfase_DHHC"/>
</dbReference>
<comment type="domain">
    <text evidence="7">The DHHC domain is required for palmitoyltransferase activity.</text>
</comment>
<accession>A0AAN8XRK6</accession>
<organism evidence="9 10">
    <name type="scientific">Polyplax serrata</name>
    <name type="common">Common mouse louse</name>
    <dbReference type="NCBI Taxonomy" id="468196"/>
    <lineage>
        <taxon>Eukaryota</taxon>
        <taxon>Metazoa</taxon>
        <taxon>Ecdysozoa</taxon>
        <taxon>Arthropoda</taxon>
        <taxon>Hexapoda</taxon>
        <taxon>Insecta</taxon>
        <taxon>Pterygota</taxon>
        <taxon>Neoptera</taxon>
        <taxon>Paraneoptera</taxon>
        <taxon>Psocodea</taxon>
        <taxon>Troctomorpha</taxon>
        <taxon>Phthiraptera</taxon>
        <taxon>Anoplura</taxon>
        <taxon>Polyplacidae</taxon>
        <taxon>Polyplax</taxon>
    </lineage>
</organism>
<evidence type="ECO:0000256" key="7">
    <source>
        <dbReference type="RuleBase" id="RU079119"/>
    </source>
</evidence>
<evidence type="ECO:0000313" key="10">
    <source>
        <dbReference type="Proteomes" id="UP001372834"/>
    </source>
</evidence>
<proteinExistence type="inferred from homology"/>
<feature type="transmembrane region" description="Helical" evidence="7">
    <location>
        <begin position="89"/>
        <end position="115"/>
    </location>
</feature>
<gene>
    <name evidence="9" type="ORF">RUM43_001134</name>
</gene>
<dbReference type="Pfam" id="PF01529">
    <property type="entry name" value="DHHC"/>
    <property type="match status" value="1"/>
</dbReference>
<evidence type="ECO:0000313" key="9">
    <source>
        <dbReference type="EMBL" id="KAK6644861.1"/>
    </source>
</evidence>
<keyword evidence="4 7" id="KW-1133">Transmembrane helix</keyword>
<evidence type="ECO:0000256" key="1">
    <source>
        <dbReference type="ARBA" id="ARBA00004141"/>
    </source>
</evidence>
<comment type="caution">
    <text evidence="9">The sequence shown here is derived from an EMBL/GenBank/DDBJ whole genome shotgun (WGS) entry which is preliminary data.</text>
</comment>
<feature type="transmembrane region" description="Helical" evidence="7">
    <location>
        <begin position="135"/>
        <end position="161"/>
    </location>
</feature>
<evidence type="ECO:0000256" key="2">
    <source>
        <dbReference type="ARBA" id="ARBA00022679"/>
    </source>
</evidence>
<keyword evidence="6 7" id="KW-0012">Acyltransferase</keyword>
<dbReference type="EMBL" id="JAWJWE010000001">
    <property type="protein sequence ID" value="KAK6644861.1"/>
    <property type="molecule type" value="Genomic_DNA"/>
</dbReference>
<evidence type="ECO:0000256" key="3">
    <source>
        <dbReference type="ARBA" id="ARBA00022692"/>
    </source>
</evidence>
<dbReference type="PROSITE" id="PS50216">
    <property type="entry name" value="DHHC"/>
    <property type="match status" value="1"/>
</dbReference>
<evidence type="ECO:0000256" key="5">
    <source>
        <dbReference type="ARBA" id="ARBA00023136"/>
    </source>
</evidence>
<evidence type="ECO:0000256" key="4">
    <source>
        <dbReference type="ARBA" id="ARBA00022989"/>
    </source>
</evidence>
<keyword evidence="2 7" id="KW-0808">Transferase</keyword>
<dbReference type="GO" id="GO:0016020">
    <property type="term" value="C:membrane"/>
    <property type="evidence" value="ECO:0007669"/>
    <property type="project" value="UniProtKB-SubCell"/>
</dbReference>
<dbReference type="GO" id="GO:0019706">
    <property type="term" value="F:protein-cysteine S-palmitoyltransferase activity"/>
    <property type="evidence" value="ECO:0007669"/>
    <property type="project" value="UniProtKB-EC"/>
</dbReference>
<evidence type="ECO:0000259" key="8">
    <source>
        <dbReference type="Pfam" id="PF01529"/>
    </source>
</evidence>
<dbReference type="Proteomes" id="UP001372834">
    <property type="component" value="Unassembled WGS sequence"/>
</dbReference>
<evidence type="ECO:0000256" key="6">
    <source>
        <dbReference type="ARBA" id="ARBA00023315"/>
    </source>
</evidence>
<protein>
    <recommendedName>
        <fullName evidence="7">Palmitoyltransferase</fullName>
        <ecNumber evidence="7">2.3.1.225</ecNumber>
    </recommendedName>
</protein>
<reference evidence="9 10" key="1">
    <citation type="submission" date="2023-10" db="EMBL/GenBank/DDBJ databases">
        <title>Genomes of two closely related lineages of the louse Polyplax serrata with different host specificities.</title>
        <authorList>
            <person name="Martinu J."/>
            <person name="Tarabai H."/>
            <person name="Stefka J."/>
            <person name="Hypsa V."/>
        </authorList>
    </citation>
    <scope>NUCLEOTIDE SEQUENCE [LARGE SCALE GENOMIC DNA]</scope>
    <source>
        <strain evidence="9">HR10_N</strain>
    </source>
</reference>
<comment type="catalytic activity">
    <reaction evidence="7">
        <text>L-cysteinyl-[protein] + hexadecanoyl-CoA = S-hexadecanoyl-L-cysteinyl-[protein] + CoA</text>
        <dbReference type="Rhea" id="RHEA:36683"/>
        <dbReference type="Rhea" id="RHEA-COMP:10131"/>
        <dbReference type="Rhea" id="RHEA-COMP:11032"/>
        <dbReference type="ChEBI" id="CHEBI:29950"/>
        <dbReference type="ChEBI" id="CHEBI:57287"/>
        <dbReference type="ChEBI" id="CHEBI:57379"/>
        <dbReference type="ChEBI" id="CHEBI:74151"/>
        <dbReference type="EC" id="2.3.1.225"/>
    </reaction>
</comment>
<dbReference type="AlphaFoldDB" id="A0AAN8XRK6"/>
<keyword evidence="3 7" id="KW-0812">Transmembrane</keyword>
<sequence length="348" mass="40341">MCFSAFKKLYTWGPITALPSVFNGPGYLPKRWRPDEEENTKYLQFCNICLGYKAPRSHHCKKCDRCVLKMDHHCPWINTCVGFKNHPNFILFIFFAVVACIQSTTILSCSLYRALNRGWYLHYGRGTEPIVTLELYGSIACIIALGLSIGVVLGVGILLFFQIRAIMRNRTGIEDWILEKAIHRRLVAQEKGGAMEPFIYPYHLGVWRNIQQVINWDMTPVGDGINWPIVSHPKCDQYTFTREQMEQKVEKKQRAKAYSVIKSYSGRWLPLKFGWRVLCTLPCTDEARIPLDEGDYMLVTRWRKNWLFGEKINGQGDQVRLKGWFPRVCVIEVSGDKQVNFSNDKKEQ</sequence>
<keyword evidence="5 7" id="KW-0472">Membrane</keyword>
<name>A0AAN8XRK6_POLSC</name>
<feature type="domain" description="Palmitoyltransferase DHHC" evidence="8">
    <location>
        <begin position="41"/>
        <end position="176"/>
    </location>
</feature>